<protein>
    <recommendedName>
        <fullName evidence="1">Fibronectin type-III domain-containing protein</fullName>
    </recommendedName>
</protein>
<organism evidence="2 3">
    <name type="scientific">Periophthalmus magnuspinnatus</name>
    <dbReference type="NCBI Taxonomy" id="409849"/>
    <lineage>
        <taxon>Eukaryota</taxon>
        <taxon>Metazoa</taxon>
        <taxon>Chordata</taxon>
        <taxon>Craniata</taxon>
        <taxon>Vertebrata</taxon>
        <taxon>Euteleostomi</taxon>
        <taxon>Actinopterygii</taxon>
        <taxon>Neopterygii</taxon>
        <taxon>Teleostei</taxon>
        <taxon>Neoteleostei</taxon>
        <taxon>Acanthomorphata</taxon>
        <taxon>Gobiaria</taxon>
        <taxon>Gobiiformes</taxon>
        <taxon>Gobioidei</taxon>
        <taxon>Gobiidae</taxon>
        <taxon>Oxudercinae</taxon>
        <taxon>Periophthalmus</taxon>
    </lineage>
</organism>
<dbReference type="PANTHER" id="PTHR47135:SF3">
    <property type="entry name" value="FIBRONECTIN TYPE-III DOMAIN-CONTAINING PROTEIN"/>
    <property type="match status" value="1"/>
</dbReference>
<dbReference type="PROSITE" id="PS50853">
    <property type="entry name" value="FN3"/>
    <property type="match status" value="1"/>
</dbReference>
<dbReference type="InterPro" id="IPR003961">
    <property type="entry name" value="FN3_dom"/>
</dbReference>
<evidence type="ECO:0000259" key="1">
    <source>
        <dbReference type="PROSITE" id="PS50853"/>
    </source>
</evidence>
<dbReference type="Proteomes" id="UP000261520">
    <property type="component" value="Unplaced"/>
</dbReference>
<dbReference type="SUPFAM" id="SSF49265">
    <property type="entry name" value="Fibronectin type III"/>
    <property type="match status" value="1"/>
</dbReference>
<sequence length="92" mass="9720">QATVSWDASEGALSYTVTAEGGSGISSSCETSALSCVLADLQCGQEYSVQVVSKDDICSSLPSPATLFDSEPQRVMADMFCHNNTAMVSWEE</sequence>
<keyword evidence="3" id="KW-1185">Reference proteome</keyword>
<reference evidence="2" key="2">
    <citation type="submission" date="2025-09" db="UniProtKB">
        <authorList>
            <consortium name="Ensembl"/>
        </authorList>
    </citation>
    <scope>IDENTIFICATION</scope>
</reference>
<name>A0A3B4ALB8_9GOBI</name>
<evidence type="ECO:0000313" key="2">
    <source>
        <dbReference type="Ensembl" id="ENSPMGP00000017933.1"/>
    </source>
</evidence>
<dbReference type="InterPro" id="IPR013783">
    <property type="entry name" value="Ig-like_fold"/>
</dbReference>
<reference evidence="2" key="1">
    <citation type="submission" date="2025-08" db="UniProtKB">
        <authorList>
            <consortium name="Ensembl"/>
        </authorList>
    </citation>
    <scope>IDENTIFICATION</scope>
</reference>
<dbReference type="InterPro" id="IPR036116">
    <property type="entry name" value="FN3_sf"/>
</dbReference>
<dbReference type="CDD" id="cd00063">
    <property type="entry name" value="FN3"/>
    <property type="match status" value="1"/>
</dbReference>
<dbReference type="Ensembl" id="ENSPMGT00000019137.1">
    <property type="protein sequence ID" value="ENSPMGP00000017933.1"/>
    <property type="gene ID" value="ENSPMGG00000014671.1"/>
</dbReference>
<evidence type="ECO:0000313" key="3">
    <source>
        <dbReference type="Proteomes" id="UP000261520"/>
    </source>
</evidence>
<proteinExistence type="predicted"/>
<dbReference type="PANTHER" id="PTHR47135">
    <property type="entry name" value="FIBRONECTIN TYPE III DOMAIN-CONTAINING PROTEIN 7"/>
    <property type="match status" value="1"/>
</dbReference>
<accession>A0A3B4ALB8</accession>
<dbReference type="AlphaFoldDB" id="A0A3B4ALB8"/>
<dbReference type="Gene3D" id="2.60.40.10">
    <property type="entry name" value="Immunoglobulins"/>
    <property type="match status" value="1"/>
</dbReference>
<feature type="domain" description="Fibronectin type-III" evidence="1">
    <location>
        <begin position="1"/>
        <end position="73"/>
    </location>
</feature>